<organism evidence="9 10">
    <name type="scientific">Sporolactobacillus shoreae</name>
    <dbReference type="NCBI Taxonomy" id="1465501"/>
    <lineage>
        <taxon>Bacteria</taxon>
        <taxon>Bacillati</taxon>
        <taxon>Bacillota</taxon>
        <taxon>Bacilli</taxon>
        <taxon>Bacillales</taxon>
        <taxon>Sporolactobacillaceae</taxon>
        <taxon>Sporolactobacillus</taxon>
    </lineage>
</organism>
<keyword evidence="6 8" id="KW-0472">Membrane</keyword>
<dbReference type="Pfam" id="PF02659">
    <property type="entry name" value="Mntp"/>
    <property type="match status" value="1"/>
</dbReference>
<feature type="transmembrane region" description="Helical" evidence="8">
    <location>
        <begin position="6"/>
        <end position="31"/>
    </location>
</feature>
<protein>
    <recommendedName>
        <fullName evidence="8">Putative manganese efflux pump MntP</fullName>
    </recommendedName>
</protein>
<evidence type="ECO:0000256" key="8">
    <source>
        <dbReference type="HAMAP-Rule" id="MF_01521"/>
    </source>
</evidence>
<keyword evidence="10" id="KW-1185">Reference proteome</keyword>
<dbReference type="InterPro" id="IPR003810">
    <property type="entry name" value="Mntp/YtaF"/>
</dbReference>
<keyword evidence="7 8" id="KW-0464">Manganese</keyword>
<dbReference type="GO" id="GO:0005886">
    <property type="term" value="C:plasma membrane"/>
    <property type="evidence" value="ECO:0007669"/>
    <property type="project" value="UniProtKB-SubCell"/>
</dbReference>
<dbReference type="InterPro" id="IPR022929">
    <property type="entry name" value="Put_MntP"/>
</dbReference>
<feature type="transmembrane region" description="Helical" evidence="8">
    <location>
        <begin position="72"/>
        <end position="90"/>
    </location>
</feature>
<evidence type="ECO:0000313" key="10">
    <source>
        <dbReference type="Proteomes" id="UP000298347"/>
    </source>
</evidence>
<evidence type="ECO:0000256" key="3">
    <source>
        <dbReference type="ARBA" id="ARBA00022692"/>
    </source>
</evidence>
<dbReference type="HAMAP" id="MF_01521">
    <property type="entry name" value="MntP_pump"/>
    <property type="match status" value="1"/>
</dbReference>
<dbReference type="PANTHER" id="PTHR35529">
    <property type="entry name" value="MANGANESE EFFLUX PUMP MNTP-RELATED"/>
    <property type="match status" value="1"/>
</dbReference>
<keyword evidence="1 8" id="KW-0813">Transport</keyword>
<sequence>MAADLISQVFALFIMALALGMDAFSVCMGMGMSALRLHQAAKIGMWIGLFHMLMPLSGIVLGHLLSHRFGEIAGLAGGLLLVLIGTQMILSLARQDYEKKDLAYASDTGVMLFSLSVSIDSFSVGLGMGLFGTRVLAAILIFGLISMLMAWAGFYIGHRTQRYFGRYGEVLGGIIMLFFGLKLIFHIPL</sequence>
<keyword evidence="5 8" id="KW-0406">Ion transport</keyword>
<accession>A0A4Z0GTW7</accession>
<feature type="transmembrane region" description="Helical" evidence="8">
    <location>
        <begin position="168"/>
        <end position="187"/>
    </location>
</feature>
<feature type="transmembrane region" description="Helical" evidence="8">
    <location>
        <begin position="135"/>
        <end position="156"/>
    </location>
</feature>
<reference evidence="9 10" key="1">
    <citation type="journal article" date="2015" name="Int. J. Syst. Evol. Microbiol.">
        <title>Sporolactobacillus shoreae sp. nov. and Sporolactobacillus spathodeae sp. nov., two spore-forming lactic acid bacteria isolated from tree barks in Thailand.</title>
        <authorList>
            <person name="Thamacharoensuk T."/>
            <person name="Kitahara M."/>
            <person name="Ohkuma M."/>
            <person name="Thongchul N."/>
            <person name="Tanasupawat S."/>
        </authorList>
    </citation>
    <scope>NUCLEOTIDE SEQUENCE [LARGE SCALE GENOMIC DNA]</scope>
    <source>
        <strain evidence="9 10">BK92</strain>
    </source>
</reference>
<dbReference type="EMBL" id="SRJD01000002">
    <property type="protein sequence ID" value="TGA99752.1"/>
    <property type="molecule type" value="Genomic_DNA"/>
</dbReference>
<evidence type="ECO:0000256" key="2">
    <source>
        <dbReference type="ARBA" id="ARBA00022475"/>
    </source>
</evidence>
<evidence type="ECO:0000256" key="7">
    <source>
        <dbReference type="ARBA" id="ARBA00023211"/>
    </source>
</evidence>
<dbReference type="GO" id="GO:0005384">
    <property type="term" value="F:manganese ion transmembrane transporter activity"/>
    <property type="evidence" value="ECO:0007669"/>
    <property type="project" value="UniProtKB-UniRule"/>
</dbReference>
<keyword evidence="2 8" id="KW-1003">Cell membrane</keyword>
<proteinExistence type="inferred from homology"/>
<comment type="function">
    <text evidence="8">Probably functions as a manganese efflux pump.</text>
</comment>
<comment type="similarity">
    <text evidence="8">Belongs to the MntP (TC 9.B.29) family.</text>
</comment>
<comment type="caution">
    <text evidence="9">The sequence shown here is derived from an EMBL/GenBank/DDBJ whole genome shotgun (WGS) entry which is preliminary data.</text>
</comment>
<feature type="transmembrane region" description="Helical" evidence="8">
    <location>
        <begin position="43"/>
        <end position="66"/>
    </location>
</feature>
<dbReference type="PANTHER" id="PTHR35529:SF1">
    <property type="entry name" value="MANGANESE EFFLUX PUMP MNTP-RELATED"/>
    <property type="match status" value="1"/>
</dbReference>
<evidence type="ECO:0000256" key="6">
    <source>
        <dbReference type="ARBA" id="ARBA00023136"/>
    </source>
</evidence>
<keyword evidence="4 8" id="KW-1133">Transmembrane helix</keyword>
<dbReference type="OrthoDB" id="1679700at2"/>
<evidence type="ECO:0000256" key="5">
    <source>
        <dbReference type="ARBA" id="ARBA00023065"/>
    </source>
</evidence>
<keyword evidence="3 8" id="KW-0812">Transmembrane</keyword>
<evidence type="ECO:0000313" key="9">
    <source>
        <dbReference type="EMBL" id="TGA99752.1"/>
    </source>
</evidence>
<comment type="subcellular location">
    <subcellularLocation>
        <location evidence="8">Cell membrane</location>
        <topology evidence="8">Multi-pass membrane protein</topology>
    </subcellularLocation>
</comment>
<evidence type="ECO:0000256" key="1">
    <source>
        <dbReference type="ARBA" id="ARBA00022448"/>
    </source>
</evidence>
<dbReference type="Proteomes" id="UP000298347">
    <property type="component" value="Unassembled WGS sequence"/>
</dbReference>
<name>A0A4Z0GTW7_9BACL</name>
<gene>
    <name evidence="8" type="primary">mntP</name>
    <name evidence="9" type="ORF">E4665_02030</name>
</gene>
<evidence type="ECO:0000256" key="4">
    <source>
        <dbReference type="ARBA" id="ARBA00022989"/>
    </source>
</evidence>
<dbReference type="AlphaFoldDB" id="A0A4Z0GTW7"/>